<dbReference type="RefSeq" id="XP_053020098.1">
    <property type="nucleotide sequence ID" value="XM_053168842.1"/>
</dbReference>
<dbReference type="Proteomes" id="UP001164743">
    <property type="component" value="Chromosome 5A"/>
</dbReference>
<accession>A0ABY7CHZ9</accession>
<proteinExistence type="predicted"/>
<name>A0ABY7CHZ9_9BASI</name>
<organism evidence="1 2">
    <name type="scientific">Puccinia triticina</name>
    <dbReference type="NCBI Taxonomy" id="208348"/>
    <lineage>
        <taxon>Eukaryota</taxon>
        <taxon>Fungi</taxon>
        <taxon>Dikarya</taxon>
        <taxon>Basidiomycota</taxon>
        <taxon>Pucciniomycotina</taxon>
        <taxon>Pucciniomycetes</taxon>
        <taxon>Pucciniales</taxon>
        <taxon>Pucciniaceae</taxon>
        <taxon>Puccinia</taxon>
    </lineage>
</organism>
<sequence length="56" mass="6076">MFSIAAAFMNVNTDTQWAYMEGFRTLDALGLNNAALAQALAALVRVAERQHTLSSC</sequence>
<evidence type="ECO:0000313" key="2">
    <source>
        <dbReference type="Proteomes" id="UP001164743"/>
    </source>
</evidence>
<dbReference type="EMBL" id="CP110425">
    <property type="protein sequence ID" value="WAQ84543.1"/>
    <property type="molecule type" value="Genomic_DNA"/>
</dbReference>
<keyword evidence="2" id="KW-1185">Reference proteome</keyword>
<evidence type="ECO:0000313" key="1">
    <source>
        <dbReference type="EMBL" id="WAQ84543.1"/>
    </source>
</evidence>
<gene>
    <name evidence="1" type="ORF">PtA15_5A113</name>
</gene>
<dbReference type="GeneID" id="77809737"/>
<reference evidence="1" key="1">
    <citation type="submission" date="2022-10" db="EMBL/GenBank/DDBJ databases">
        <title>Puccinia triticina Genome sequencing and assembly.</title>
        <authorList>
            <person name="Li C."/>
        </authorList>
    </citation>
    <scope>NUCLEOTIDE SEQUENCE</scope>
    <source>
        <strain evidence="1">Pt15</strain>
    </source>
</reference>
<protein>
    <submittedName>
        <fullName evidence="1">Uncharacterized protein</fullName>
    </submittedName>
</protein>